<keyword evidence="2" id="KW-0698">rRNA processing</keyword>
<evidence type="ECO:0000259" key="6">
    <source>
        <dbReference type="Pfam" id="PF00590"/>
    </source>
</evidence>
<name>A0A381STF3_9ZZZZ</name>
<dbReference type="EMBL" id="UINC01003468">
    <property type="protein sequence ID" value="SVA06581.1"/>
    <property type="molecule type" value="Genomic_DNA"/>
</dbReference>
<dbReference type="InterPro" id="IPR014776">
    <property type="entry name" value="4pyrrole_Mease_sub2"/>
</dbReference>
<dbReference type="Pfam" id="PF00590">
    <property type="entry name" value="TP_methylase"/>
    <property type="match status" value="1"/>
</dbReference>
<dbReference type="InterPro" id="IPR014777">
    <property type="entry name" value="4pyrrole_Mease_sub1"/>
</dbReference>
<evidence type="ECO:0000259" key="7">
    <source>
        <dbReference type="Pfam" id="PF23016"/>
    </source>
</evidence>
<dbReference type="InterPro" id="IPR000878">
    <property type="entry name" value="4pyrrol_Mease"/>
</dbReference>
<dbReference type="PROSITE" id="PS01296">
    <property type="entry name" value="RSMI"/>
    <property type="match status" value="1"/>
</dbReference>
<dbReference type="GO" id="GO:0006364">
    <property type="term" value="P:rRNA processing"/>
    <property type="evidence" value="ECO:0007669"/>
    <property type="project" value="UniProtKB-KW"/>
</dbReference>
<dbReference type="Gene3D" id="3.30.950.10">
    <property type="entry name" value="Methyltransferase, Cobalt-precorrin-4 Transmethylase, Domain 2"/>
    <property type="match status" value="1"/>
</dbReference>
<gene>
    <name evidence="8" type="ORF">METZ01_LOCUS59435</name>
</gene>
<keyword evidence="5" id="KW-0949">S-adenosyl-L-methionine</keyword>
<dbReference type="InterPro" id="IPR018063">
    <property type="entry name" value="SAM_MeTrfase_RsmI_CS"/>
</dbReference>
<evidence type="ECO:0000256" key="1">
    <source>
        <dbReference type="ARBA" id="ARBA00022490"/>
    </source>
</evidence>
<keyword evidence="4" id="KW-0808">Transferase</keyword>
<dbReference type="Pfam" id="PF23016">
    <property type="entry name" value="RsmI_C"/>
    <property type="match status" value="1"/>
</dbReference>
<evidence type="ECO:0000256" key="2">
    <source>
        <dbReference type="ARBA" id="ARBA00022552"/>
    </source>
</evidence>
<evidence type="ECO:0000256" key="5">
    <source>
        <dbReference type="ARBA" id="ARBA00022691"/>
    </source>
</evidence>
<keyword evidence="1" id="KW-0963">Cytoplasm</keyword>
<dbReference type="Gene3D" id="3.40.1010.10">
    <property type="entry name" value="Cobalt-precorrin-4 Transmethylase, Domain 1"/>
    <property type="match status" value="1"/>
</dbReference>
<dbReference type="PANTHER" id="PTHR46111:SF1">
    <property type="entry name" value="RIBOSOMAL RNA SMALL SUBUNIT METHYLTRANSFERASE I"/>
    <property type="match status" value="1"/>
</dbReference>
<dbReference type="AlphaFoldDB" id="A0A381STF3"/>
<feature type="domain" description="Tetrapyrrole methylase" evidence="6">
    <location>
        <begin position="1"/>
        <end position="188"/>
    </location>
</feature>
<evidence type="ECO:0000313" key="8">
    <source>
        <dbReference type="EMBL" id="SVA06581.1"/>
    </source>
</evidence>
<proteinExistence type="predicted"/>
<protein>
    <submittedName>
        <fullName evidence="8">Uncharacterized protein</fullName>
    </submittedName>
</protein>
<keyword evidence="3" id="KW-0489">Methyltransferase</keyword>
<dbReference type="GO" id="GO:0008168">
    <property type="term" value="F:methyltransferase activity"/>
    <property type="evidence" value="ECO:0007669"/>
    <property type="project" value="UniProtKB-KW"/>
</dbReference>
<dbReference type="SUPFAM" id="SSF53790">
    <property type="entry name" value="Tetrapyrrole methylase"/>
    <property type="match status" value="1"/>
</dbReference>
<dbReference type="InterPro" id="IPR008189">
    <property type="entry name" value="rRNA_ssu_MeTfrase_I"/>
</dbReference>
<evidence type="ECO:0000256" key="3">
    <source>
        <dbReference type="ARBA" id="ARBA00022603"/>
    </source>
</evidence>
<dbReference type="PIRSF" id="PIRSF005917">
    <property type="entry name" value="MTase_YraL"/>
    <property type="match status" value="1"/>
</dbReference>
<organism evidence="8">
    <name type="scientific">marine metagenome</name>
    <dbReference type="NCBI Taxonomy" id="408172"/>
    <lineage>
        <taxon>unclassified sequences</taxon>
        <taxon>metagenomes</taxon>
        <taxon>ecological metagenomes</taxon>
    </lineage>
</organism>
<dbReference type="InterPro" id="IPR053910">
    <property type="entry name" value="RsmI_HTH"/>
</dbReference>
<dbReference type="NCBIfam" id="TIGR00096">
    <property type="entry name" value="16S rRNA (cytidine(1402)-2'-O)-methyltransferase"/>
    <property type="match status" value="1"/>
</dbReference>
<sequence length="259" mass="28625">MSERAISVLENADVIACEDTRRCRKLLSAFNIQATNLISLHEHNEENVTSRVLDLIAEGRDVALVSDAGTPLICDPGFDLIRALWKRKFHVIPVPGPSAITTILSVAPIPNHDFRFAGFIPARARAREDRLKQLLIDGSSVLFFETARRLSNTLDALCKLEANRRQIFIARELTKIHESLYFGSVEDVRDEIASNEQVRGEIVCLLGGTTKVLRADVDSTLQILLAELAPTQAARLAAKITGETRARAYKRALVLTSNG</sequence>
<feature type="domain" description="RsmI HTH" evidence="7">
    <location>
        <begin position="214"/>
        <end position="255"/>
    </location>
</feature>
<evidence type="ECO:0000256" key="4">
    <source>
        <dbReference type="ARBA" id="ARBA00022679"/>
    </source>
</evidence>
<dbReference type="InterPro" id="IPR035996">
    <property type="entry name" value="4pyrrol_Methylase_sf"/>
</dbReference>
<accession>A0A381STF3</accession>
<dbReference type="GO" id="GO:0032259">
    <property type="term" value="P:methylation"/>
    <property type="evidence" value="ECO:0007669"/>
    <property type="project" value="UniProtKB-KW"/>
</dbReference>
<reference evidence="8" key="1">
    <citation type="submission" date="2018-05" db="EMBL/GenBank/DDBJ databases">
        <authorList>
            <person name="Lanie J.A."/>
            <person name="Ng W.-L."/>
            <person name="Kazmierczak K.M."/>
            <person name="Andrzejewski T.M."/>
            <person name="Davidsen T.M."/>
            <person name="Wayne K.J."/>
            <person name="Tettelin H."/>
            <person name="Glass J.I."/>
            <person name="Rusch D."/>
            <person name="Podicherti R."/>
            <person name="Tsui H.-C.T."/>
            <person name="Winkler M.E."/>
        </authorList>
    </citation>
    <scope>NUCLEOTIDE SEQUENCE</scope>
</reference>
<dbReference type="PANTHER" id="PTHR46111">
    <property type="entry name" value="RIBOSOMAL RNA SMALL SUBUNIT METHYLTRANSFERASE I"/>
    <property type="match status" value="1"/>
</dbReference>
<dbReference type="CDD" id="cd11648">
    <property type="entry name" value="RsmI"/>
    <property type="match status" value="1"/>
</dbReference>